<organism evidence="1 2">
    <name type="scientific">Parelaphostrongylus tenuis</name>
    <name type="common">Meningeal worm</name>
    <dbReference type="NCBI Taxonomy" id="148309"/>
    <lineage>
        <taxon>Eukaryota</taxon>
        <taxon>Metazoa</taxon>
        <taxon>Ecdysozoa</taxon>
        <taxon>Nematoda</taxon>
        <taxon>Chromadorea</taxon>
        <taxon>Rhabditida</taxon>
        <taxon>Rhabditina</taxon>
        <taxon>Rhabditomorpha</taxon>
        <taxon>Strongyloidea</taxon>
        <taxon>Metastrongylidae</taxon>
        <taxon>Parelaphostrongylus</taxon>
    </lineage>
</organism>
<protein>
    <submittedName>
        <fullName evidence="1">Uncharacterized protein</fullName>
    </submittedName>
</protein>
<dbReference type="Proteomes" id="UP001196413">
    <property type="component" value="Unassembled WGS sequence"/>
</dbReference>
<gene>
    <name evidence="1" type="ORF">KIN20_020908</name>
</gene>
<dbReference type="EMBL" id="JAHQIW010004244">
    <property type="protein sequence ID" value="KAJ1361616.1"/>
    <property type="molecule type" value="Genomic_DNA"/>
</dbReference>
<dbReference type="AlphaFoldDB" id="A0AAD5QVU5"/>
<reference evidence="1" key="1">
    <citation type="submission" date="2021-06" db="EMBL/GenBank/DDBJ databases">
        <title>Parelaphostrongylus tenuis whole genome reference sequence.</title>
        <authorList>
            <person name="Garwood T.J."/>
            <person name="Larsen P.A."/>
            <person name="Fountain-Jones N.M."/>
            <person name="Garbe J.R."/>
            <person name="Macchietto M.G."/>
            <person name="Kania S.A."/>
            <person name="Gerhold R.W."/>
            <person name="Richards J.E."/>
            <person name="Wolf T.M."/>
        </authorList>
    </citation>
    <scope>NUCLEOTIDE SEQUENCE</scope>
    <source>
        <strain evidence="1">MNPRO001-30</strain>
        <tissue evidence="1">Meninges</tissue>
    </source>
</reference>
<proteinExistence type="predicted"/>
<comment type="caution">
    <text evidence="1">The sequence shown here is derived from an EMBL/GenBank/DDBJ whole genome shotgun (WGS) entry which is preliminary data.</text>
</comment>
<sequence length="134" mass="14850">MPHTELYFVAERGTYMVVAQRTMTICTTVFSRRIEAVTGTKANQPHCMIVGSTVTGTCAENSRMMVMCMMLKSPQAYCAIPSNHTSFSGTLTTTNIIMADWSKDMWQSVMNRAFRIMTNGPSALHFSSAFATVN</sequence>
<evidence type="ECO:0000313" key="1">
    <source>
        <dbReference type="EMBL" id="KAJ1361616.1"/>
    </source>
</evidence>
<accession>A0AAD5QVU5</accession>
<name>A0AAD5QVU5_PARTN</name>
<evidence type="ECO:0000313" key="2">
    <source>
        <dbReference type="Proteomes" id="UP001196413"/>
    </source>
</evidence>
<keyword evidence="2" id="KW-1185">Reference proteome</keyword>